<dbReference type="AlphaFoldDB" id="A0A437S4S1"/>
<accession>A0A437S4S1</accession>
<dbReference type="SUPFAM" id="SSF52540">
    <property type="entry name" value="P-loop containing nucleoside triphosphate hydrolases"/>
    <property type="match status" value="1"/>
</dbReference>
<dbReference type="EMBL" id="RLIH01000019">
    <property type="protein sequence ID" value="RVU53956.1"/>
    <property type="molecule type" value="Genomic_DNA"/>
</dbReference>
<keyword evidence="1" id="KW-0808">Transferase</keyword>
<dbReference type="InterPro" id="IPR027417">
    <property type="entry name" value="P-loop_NTPase"/>
</dbReference>
<gene>
    <name evidence="1" type="ORF">EF514_09955</name>
</gene>
<dbReference type="RefSeq" id="WP_127725294.1">
    <property type="nucleotide sequence ID" value="NZ_RLIH01000019.1"/>
</dbReference>
<keyword evidence="2" id="KW-1185">Reference proteome</keyword>
<dbReference type="GO" id="GO:0016301">
    <property type="term" value="F:kinase activity"/>
    <property type="evidence" value="ECO:0007669"/>
    <property type="project" value="UniProtKB-KW"/>
</dbReference>
<dbReference type="Pfam" id="PF13189">
    <property type="entry name" value="Cytidylate_kin2"/>
    <property type="match status" value="1"/>
</dbReference>
<dbReference type="Gene3D" id="3.40.50.300">
    <property type="entry name" value="P-loop containing nucleotide triphosphate hydrolases"/>
    <property type="match status" value="1"/>
</dbReference>
<name>A0A437S4S1_9FIRM</name>
<sequence>MGLLNKLFLNKKNKIIITMDREHGSGGFEIANLIGKKLNIPVYDEDIIELKTMEGKVNPENIKKDDSFLQGTIYDLYRENYSYSQEDISNIDASFLANSKTIRDYAKEGSCILLGKCSNYVLRDYEDTFDVFINADEEYRIKRIMEIHKISREKAISSINKLDRRRKNHYNKFTDGNWGYSGEYDLCINSATLGNEIIADIIIKAVHSKN</sequence>
<protein>
    <submittedName>
        <fullName evidence="1">Cytidylate kinase-like family protein</fullName>
    </submittedName>
</protein>
<evidence type="ECO:0000313" key="1">
    <source>
        <dbReference type="EMBL" id="RVU53956.1"/>
    </source>
</evidence>
<dbReference type="OrthoDB" id="9781180at2"/>
<organism evidence="1 2">
    <name type="scientific">Anaerosphaera multitolerans</name>
    <dbReference type="NCBI Taxonomy" id="2487351"/>
    <lineage>
        <taxon>Bacteria</taxon>
        <taxon>Bacillati</taxon>
        <taxon>Bacillota</taxon>
        <taxon>Tissierellia</taxon>
        <taxon>Tissierellales</taxon>
        <taxon>Peptoniphilaceae</taxon>
        <taxon>Anaerosphaera</taxon>
    </lineage>
</organism>
<evidence type="ECO:0000313" key="2">
    <source>
        <dbReference type="Proteomes" id="UP000288812"/>
    </source>
</evidence>
<proteinExistence type="predicted"/>
<comment type="caution">
    <text evidence="1">The sequence shown here is derived from an EMBL/GenBank/DDBJ whole genome shotgun (WGS) entry which is preliminary data.</text>
</comment>
<dbReference type="Proteomes" id="UP000288812">
    <property type="component" value="Unassembled WGS sequence"/>
</dbReference>
<reference evidence="1 2" key="1">
    <citation type="submission" date="2018-11" db="EMBL/GenBank/DDBJ databases">
        <title>Genome sequencing and assembly of Anaerosphaera sp. nov., GS7-6-2.</title>
        <authorList>
            <person name="Rettenmaier R."/>
            <person name="Liebl W."/>
            <person name="Zverlov V."/>
        </authorList>
    </citation>
    <scope>NUCLEOTIDE SEQUENCE [LARGE SCALE GENOMIC DNA]</scope>
    <source>
        <strain evidence="1 2">GS7-6-2</strain>
    </source>
</reference>
<keyword evidence="1" id="KW-0418">Kinase</keyword>